<proteinExistence type="predicted"/>
<sequence length="85" mass="9499">MSDDNDINAKNGDTNPMGTDENCMKMFDMQQIIAPSAVGITNKIQQFHSMFVPQAGKLNDERLHKINLYELESNVPVSLNENASQ</sequence>
<keyword evidence="3" id="KW-1185">Reference proteome</keyword>
<accession>A0A5E4N475</accession>
<evidence type="ECO:0000256" key="1">
    <source>
        <dbReference type="SAM" id="MobiDB-lite"/>
    </source>
</evidence>
<dbReference type="OrthoDB" id="10031901at2759"/>
<dbReference type="EMBL" id="CABPRJ010001441">
    <property type="protein sequence ID" value="VVC37097.1"/>
    <property type="molecule type" value="Genomic_DNA"/>
</dbReference>
<name>A0A5E4N475_9HEMI</name>
<gene>
    <name evidence="2" type="ORF">CINCED_3A015685</name>
</gene>
<organism evidence="2 3">
    <name type="scientific">Cinara cedri</name>
    <dbReference type="NCBI Taxonomy" id="506608"/>
    <lineage>
        <taxon>Eukaryota</taxon>
        <taxon>Metazoa</taxon>
        <taxon>Ecdysozoa</taxon>
        <taxon>Arthropoda</taxon>
        <taxon>Hexapoda</taxon>
        <taxon>Insecta</taxon>
        <taxon>Pterygota</taxon>
        <taxon>Neoptera</taxon>
        <taxon>Paraneoptera</taxon>
        <taxon>Hemiptera</taxon>
        <taxon>Sternorrhyncha</taxon>
        <taxon>Aphidomorpha</taxon>
        <taxon>Aphidoidea</taxon>
        <taxon>Aphididae</taxon>
        <taxon>Lachninae</taxon>
        <taxon>Cinara</taxon>
    </lineage>
</organism>
<protein>
    <submittedName>
        <fullName evidence="2">Uncharacterized protein</fullName>
    </submittedName>
</protein>
<reference evidence="2 3" key="1">
    <citation type="submission" date="2019-08" db="EMBL/GenBank/DDBJ databases">
        <authorList>
            <person name="Alioto T."/>
            <person name="Alioto T."/>
            <person name="Gomez Garrido J."/>
        </authorList>
    </citation>
    <scope>NUCLEOTIDE SEQUENCE [LARGE SCALE GENOMIC DNA]</scope>
</reference>
<evidence type="ECO:0000313" key="3">
    <source>
        <dbReference type="Proteomes" id="UP000325440"/>
    </source>
</evidence>
<evidence type="ECO:0000313" key="2">
    <source>
        <dbReference type="EMBL" id="VVC37097.1"/>
    </source>
</evidence>
<dbReference type="AlphaFoldDB" id="A0A5E4N475"/>
<dbReference type="Proteomes" id="UP000325440">
    <property type="component" value="Unassembled WGS sequence"/>
</dbReference>
<feature type="region of interest" description="Disordered" evidence="1">
    <location>
        <begin position="1"/>
        <end position="22"/>
    </location>
</feature>